<dbReference type="Proteomes" id="UP000639772">
    <property type="component" value="Chromosome 11"/>
</dbReference>
<dbReference type="AlphaFoldDB" id="A0A835Q0X0"/>
<feature type="compositionally biased region" description="Polar residues" evidence="1">
    <location>
        <begin position="1"/>
        <end position="11"/>
    </location>
</feature>
<name>A0A835Q0X0_VANPL</name>
<evidence type="ECO:0000313" key="3">
    <source>
        <dbReference type="Proteomes" id="UP000639772"/>
    </source>
</evidence>
<gene>
    <name evidence="2" type="ORF">HPP92_020552</name>
</gene>
<protein>
    <submittedName>
        <fullName evidence="2">Uncharacterized protein</fullName>
    </submittedName>
</protein>
<accession>A0A835Q0X0</accession>
<organism evidence="2 3">
    <name type="scientific">Vanilla planifolia</name>
    <name type="common">Vanilla</name>
    <dbReference type="NCBI Taxonomy" id="51239"/>
    <lineage>
        <taxon>Eukaryota</taxon>
        <taxon>Viridiplantae</taxon>
        <taxon>Streptophyta</taxon>
        <taxon>Embryophyta</taxon>
        <taxon>Tracheophyta</taxon>
        <taxon>Spermatophyta</taxon>
        <taxon>Magnoliopsida</taxon>
        <taxon>Liliopsida</taxon>
        <taxon>Asparagales</taxon>
        <taxon>Orchidaceae</taxon>
        <taxon>Vanilloideae</taxon>
        <taxon>Vanilleae</taxon>
        <taxon>Vanilla</taxon>
    </lineage>
</organism>
<dbReference type="EMBL" id="JADCNM010000011">
    <property type="protein sequence ID" value="KAG0462076.1"/>
    <property type="molecule type" value="Genomic_DNA"/>
</dbReference>
<proteinExistence type="predicted"/>
<comment type="caution">
    <text evidence="2">The sequence shown here is derived from an EMBL/GenBank/DDBJ whole genome shotgun (WGS) entry which is preliminary data.</text>
</comment>
<reference evidence="2 3" key="1">
    <citation type="journal article" date="2020" name="Nat. Food">
        <title>A phased Vanilla planifolia genome enables genetic improvement of flavour and production.</title>
        <authorList>
            <person name="Hasing T."/>
            <person name="Tang H."/>
            <person name="Brym M."/>
            <person name="Khazi F."/>
            <person name="Huang T."/>
            <person name="Chambers A.H."/>
        </authorList>
    </citation>
    <scope>NUCLEOTIDE SEQUENCE [LARGE SCALE GENOMIC DNA]</scope>
    <source>
        <tissue evidence="2">Leaf</tissue>
    </source>
</reference>
<feature type="region of interest" description="Disordered" evidence="1">
    <location>
        <begin position="1"/>
        <end position="22"/>
    </location>
</feature>
<dbReference type="PANTHER" id="PTHR33601:SF1">
    <property type="entry name" value="PROTEIN LITTLE ZIPPER 4"/>
    <property type="match status" value="1"/>
</dbReference>
<evidence type="ECO:0000313" key="2">
    <source>
        <dbReference type="EMBL" id="KAG0462076.1"/>
    </source>
</evidence>
<evidence type="ECO:0000256" key="1">
    <source>
        <dbReference type="SAM" id="MobiDB-lite"/>
    </source>
</evidence>
<sequence>MCSTDFSSSHGCPTHSLPWRTQKKKKAVQLLNSKFKRRGRSHGCGGEEEIELVNLNLYLENICIMEENKRLMERAVCLSKENQALLSLLQMPPRNASHECLL</sequence>
<dbReference type="PANTHER" id="PTHR33601">
    <property type="entry name" value="PROTEIN LITTLE ZIPPER 4"/>
    <property type="match status" value="1"/>
</dbReference>
<dbReference type="InterPro" id="IPR039312">
    <property type="entry name" value="ZPR"/>
</dbReference>
<dbReference type="OrthoDB" id="785751at2759"/>